<comment type="caution">
    <text evidence="2">The sequence shown here is derived from an EMBL/GenBank/DDBJ whole genome shotgun (WGS) entry which is preliminary data.</text>
</comment>
<gene>
    <name evidence="2" type="ORF">RF55_25012</name>
</gene>
<sequence length="175" mass="20101">QEEPQSKVLSERFNINPFEAPHARFEDEILDGEDEPPSPLYIYYQSTQNMGRSSPTPSEQTEIYGHSNETPQVLSPRQLSSDEEENLPLVYFTEEGKEQLQRVLQQTADKSRYEANSSQRGENSEEGELQRTNDHGKDVGYANSLLNWIYVNTDTQNDEPPAAIQFIDKLYNKLN</sequence>
<feature type="compositionally biased region" description="Polar residues" evidence="1">
    <location>
        <begin position="102"/>
        <end position="121"/>
    </location>
</feature>
<feature type="region of interest" description="Disordered" evidence="1">
    <location>
        <begin position="27"/>
        <end position="85"/>
    </location>
</feature>
<feature type="compositionally biased region" description="Polar residues" evidence="1">
    <location>
        <begin position="44"/>
        <end position="79"/>
    </location>
</feature>
<evidence type="ECO:0000313" key="3">
    <source>
        <dbReference type="Proteomes" id="UP000036403"/>
    </source>
</evidence>
<feature type="region of interest" description="Disordered" evidence="1">
    <location>
        <begin position="100"/>
        <end position="137"/>
    </location>
</feature>
<keyword evidence="3" id="KW-1185">Reference proteome</keyword>
<feature type="non-terminal residue" evidence="2">
    <location>
        <position position="1"/>
    </location>
</feature>
<evidence type="ECO:0000313" key="2">
    <source>
        <dbReference type="EMBL" id="KMQ81845.1"/>
    </source>
</evidence>
<reference evidence="2 3" key="1">
    <citation type="submission" date="2015-04" db="EMBL/GenBank/DDBJ databases">
        <title>Lasius niger genome sequencing.</title>
        <authorList>
            <person name="Konorov E.A."/>
            <person name="Nikitin M.A."/>
            <person name="Kirill M.V."/>
            <person name="Chang P."/>
        </authorList>
    </citation>
    <scope>NUCLEOTIDE SEQUENCE [LARGE SCALE GENOMIC DNA]</scope>
    <source>
        <tissue evidence="2">Whole</tissue>
    </source>
</reference>
<feature type="compositionally biased region" description="Basic and acidic residues" evidence="1">
    <location>
        <begin position="128"/>
        <end position="137"/>
    </location>
</feature>
<evidence type="ECO:0000256" key="1">
    <source>
        <dbReference type="SAM" id="MobiDB-lite"/>
    </source>
</evidence>
<protein>
    <submittedName>
        <fullName evidence="2">Uncharacterized protein</fullName>
    </submittedName>
</protein>
<dbReference type="Proteomes" id="UP000036403">
    <property type="component" value="Unassembled WGS sequence"/>
</dbReference>
<dbReference type="PaxDb" id="67767-A0A0J7MML7"/>
<organism evidence="2 3">
    <name type="scientific">Lasius niger</name>
    <name type="common">Black garden ant</name>
    <dbReference type="NCBI Taxonomy" id="67767"/>
    <lineage>
        <taxon>Eukaryota</taxon>
        <taxon>Metazoa</taxon>
        <taxon>Ecdysozoa</taxon>
        <taxon>Arthropoda</taxon>
        <taxon>Hexapoda</taxon>
        <taxon>Insecta</taxon>
        <taxon>Pterygota</taxon>
        <taxon>Neoptera</taxon>
        <taxon>Endopterygota</taxon>
        <taxon>Hymenoptera</taxon>
        <taxon>Apocrita</taxon>
        <taxon>Aculeata</taxon>
        <taxon>Formicoidea</taxon>
        <taxon>Formicidae</taxon>
        <taxon>Formicinae</taxon>
        <taxon>Lasius</taxon>
        <taxon>Lasius</taxon>
    </lineage>
</organism>
<proteinExistence type="predicted"/>
<dbReference type="AlphaFoldDB" id="A0A0J7MML7"/>
<dbReference type="EMBL" id="LBMM01030975">
    <property type="protein sequence ID" value="KMQ81845.1"/>
    <property type="molecule type" value="Genomic_DNA"/>
</dbReference>
<accession>A0A0J7MML7</accession>
<name>A0A0J7MML7_LASNI</name>